<proteinExistence type="predicted"/>
<organism evidence="1 2">
    <name type="scientific">Musa troglodytarum</name>
    <name type="common">fe'i banana</name>
    <dbReference type="NCBI Taxonomy" id="320322"/>
    <lineage>
        <taxon>Eukaryota</taxon>
        <taxon>Viridiplantae</taxon>
        <taxon>Streptophyta</taxon>
        <taxon>Embryophyta</taxon>
        <taxon>Tracheophyta</taxon>
        <taxon>Spermatophyta</taxon>
        <taxon>Magnoliopsida</taxon>
        <taxon>Liliopsida</taxon>
        <taxon>Zingiberales</taxon>
        <taxon>Musaceae</taxon>
        <taxon>Musa</taxon>
    </lineage>
</organism>
<dbReference type="Gene3D" id="3.40.640.10">
    <property type="entry name" value="Type I PLP-dependent aspartate aminotransferase-like (Major domain)"/>
    <property type="match status" value="1"/>
</dbReference>
<keyword evidence="2" id="KW-1185">Reference proteome</keyword>
<keyword evidence="1" id="KW-0032">Aminotransferase</keyword>
<dbReference type="Proteomes" id="UP001055439">
    <property type="component" value="Chromosome 9"/>
</dbReference>
<dbReference type="InterPro" id="IPR015421">
    <property type="entry name" value="PyrdxlP-dep_Trfase_major"/>
</dbReference>
<dbReference type="GO" id="GO:0008483">
    <property type="term" value="F:transaminase activity"/>
    <property type="evidence" value="ECO:0007669"/>
    <property type="project" value="UniProtKB-KW"/>
</dbReference>
<reference evidence="1" key="1">
    <citation type="submission" date="2022-05" db="EMBL/GenBank/DDBJ databases">
        <title>The Musa troglodytarum L. genome provides insights into the mechanism of non-climacteric behaviour and enrichment of carotenoids.</title>
        <authorList>
            <person name="Wang J."/>
        </authorList>
    </citation>
    <scope>NUCLEOTIDE SEQUENCE</scope>
    <source>
        <tissue evidence="1">Leaf</tissue>
    </source>
</reference>
<dbReference type="Gene3D" id="3.90.1150.10">
    <property type="entry name" value="Aspartate Aminotransferase, domain 1"/>
    <property type="match status" value="1"/>
</dbReference>
<dbReference type="EMBL" id="CP097511">
    <property type="protein sequence ID" value="URE42765.1"/>
    <property type="molecule type" value="Genomic_DNA"/>
</dbReference>
<protein>
    <submittedName>
        <fullName evidence="1">DegT/DnrJ/EryC1/StrS aminotransferase family</fullName>
    </submittedName>
</protein>
<sequence>MNGLLSFASGDDARAGRDVAQSTSAWARAAASGVGLICGGDAIAGGAKASPETRTVTRAPWPPPSFSFFAARCPLPGAPRRLSTSAAVAAGEAPSRTAGVESEEEKAGVVSMKGVKISGRTLYLDKQATTPIDPRVDAMLPFYLARFGNPHS</sequence>
<keyword evidence="1" id="KW-0808">Transferase</keyword>
<dbReference type="InterPro" id="IPR015422">
    <property type="entry name" value="PyrdxlP-dep_Trfase_small"/>
</dbReference>
<evidence type="ECO:0000313" key="1">
    <source>
        <dbReference type="EMBL" id="URE42765.1"/>
    </source>
</evidence>
<dbReference type="OrthoDB" id="10250117at2759"/>
<gene>
    <name evidence="1" type="ORF">MUK42_10379</name>
</gene>
<dbReference type="AlphaFoldDB" id="A0A9E7HZ93"/>
<evidence type="ECO:0000313" key="2">
    <source>
        <dbReference type="Proteomes" id="UP001055439"/>
    </source>
</evidence>
<name>A0A9E7HZ93_9LILI</name>
<accession>A0A9E7HZ93</accession>